<dbReference type="SUPFAM" id="SSF48452">
    <property type="entry name" value="TPR-like"/>
    <property type="match status" value="1"/>
</dbReference>
<dbReference type="InterPro" id="IPR011990">
    <property type="entry name" value="TPR-like_helical_dom_sf"/>
</dbReference>
<sequence>MGLVRLFDRFINSKRLRVSKVIGRNMSSVSIQPHLYQLVVAALEKCSNLNHLKQLQGFLISHGHSQTQFFAFKLVRFCNLTLTDLCYARYIFDNLTSPNVYLYTAMITAYAAYPDPKAAFLLYRNMVRHGAIRPNHFIYPHVLKSCPDVLGSNATKMVHTQVLKSGFGRYPVVQTAIVDSYSRFSSVIGNARQMFDEMVERSVVSWTAMISGYARLGNFDSAIELFESMPERDVPAWNALIAGCAQNGFFCEAIWLFKKMVSLALEGNNNDRENKPNKTTLASALSACGNTGMLHLGKWIHGYVFKTYPGQDSFISNALLDMYGKCGNLKVARRVFDMITLKSLTSWNSLINCLALHGHSGSAIDLFAELVQCGDGVKPDEVTFVGVLNACTHGGLVEKGYSYFEMMRRDYDIEPQIEHFGCLIDLLGRAGRFEEAMEVVRGMNIEPDEVVWGSLLNACKIHGRSDLAEYSVKKLIEMDPKNGGYRIMLANIYAELGKWDEVRKVRKLLKEKNAYKTPGCSWIEVDNQENEDLHQIGAFSTFHAIGDRLIAIYQMRKSNHKRIIKHYRASPSSCTVFFETIDNISKTEGQQLEAIK</sequence>
<dbReference type="PROSITE" id="PS51375">
    <property type="entry name" value="PPR"/>
    <property type="match status" value="1"/>
</dbReference>
<dbReference type="InterPro" id="IPR046960">
    <property type="entry name" value="PPR_At4g14850-like_plant"/>
</dbReference>
<dbReference type="Pfam" id="PF01535">
    <property type="entry name" value="PPR"/>
    <property type="match status" value="7"/>
</dbReference>
<dbReference type="EnsemblPlants" id="MELO3C033547.2.1">
    <property type="protein sequence ID" value="MELO3C033547.2.1"/>
    <property type="gene ID" value="MELO3C033547.2"/>
</dbReference>
<evidence type="ECO:0000256" key="2">
    <source>
        <dbReference type="PROSITE-ProRule" id="PRU00708"/>
    </source>
</evidence>
<organism evidence="3">
    <name type="scientific">Cucumis melo</name>
    <name type="common">Muskmelon</name>
    <dbReference type="NCBI Taxonomy" id="3656"/>
    <lineage>
        <taxon>Eukaryota</taxon>
        <taxon>Viridiplantae</taxon>
        <taxon>Streptophyta</taxon>
        <taxon>Embryophyta</taxon>
        <taxon>Tracheophyta</taxon>
        <taxon>Spermatophyta</taxon>
        <taxon>Magnoliopsida</taxon>
        <taxon>eudicotyledons</taxon>
        <taxon>Gunneridae</taxon>
        <taxon>Pentapetalae</taxon>
        <taxon>rosids</taxon>
        <taxon>fabids</taxon>
        <taxon>Cucurbitales</taxon>
        <taxon>Cucurbitaceae</taxon>
        <taxon>Benincaseae</taxon>
        <taxon>Cucumis</taxon>
    </lineage>
</organism>
<dbReference type="InterPro" id="IPR002885">
    <property type="entry name" value="PPR_rpt"/>
</dbReference>
<dbReference type="Pfam" id="PF20431">
    <property type="entry name" value="E_motif"/>
    <property type="match status" value="1"/>
</dbReference>
<dbReference type="GO" id="GO:0009451">
    <property type="term" value="P:RNA modification"/>
    <property type="evidence" value="ECO:0007669"/>
    <property type="project" value="InterPro"/>
</dbReference>
<feature type="repeat" description="PPR" evidence="2">
    <location>
        <begin position="202"/>
        <end position="236"/>
    </location>
</feature>
<evidence type="ECO:0008006" key="4">
    <source>
        <dbReference type="Google" id="ProtNLM"/>
    </source>
</evidence>
<dbReference type="AlphaFoldDB" id="A0A9I9EGW8"/>
<protein>
    <recommendedName>
        <fullName evidence="4">Pentatricopeptide repeat-containing protein</fullName>
    </recommendedName>
</protein>
<evidence type="ECO:0000256" key="1">
    <source>
        <dbReference type="ARBA" id="ARBA00022737"/>
    </source>
</evidence>
<dbReference type="NCBIfam" id="TIGR00756">
    <property type="entry name" value="PPR"/>
    <property type="match status" value="4"/>
</dbReference>
<dbReference type="PANTHER" id="PTHR47926">
    <property type="entry name" value="PENTATRICOPEPTIDE REPEAT-CONTAINING PROTEIN"/>
    <property type="match status" value="1"/>
</dbReference>
<accession>A0A9I9EGW8</accession>
<reference evidence="3" key="1">
    <citation type="submission" date="2023-03" db="UniProtKB">
        <authorList>
            <consortium name="EnsemblPlants"/>
        </authorList>
    </citation>
    <scope>IDENTIFICATION</scope>
</reference>
<dbReference type="FunFam" id="1.25.40.10:FF:000090">
    <property type="entry name" value="Pentatricopeptide repeat-containing protein, chloroplastic"/>
    <property type="match status" value="1"/>
</dbReference>
<dbReference type="Gramene" id="MELO3C033547.2.1">
    <property type="protein sequence ID" value="MELO3C033547.2.1"/>
    <property type="gene ID" value="MELO3C033547.2"/>
</dbReference>
<dbReference type="GO" id="GO:0003723">
    <property type="term" value="F:RNA binding"/>
    <property type="evidence" value="ECO:0007669"/>
    <property type="project" value="InterPro"/>
</dbReference>
<dbReference type="PANTHER" id="PTHR47926:SF453">
    <property type="entry name" value="PENTATRICOPEPTIDE REPEAT (PPR) SUPERFAMILY PROTEIN"/>
    <property type="match status" value="1"/>
</dbReference>
<evidence type="ECO:0000313" key="3">
    <source>
        <dbReference type="EnsemblPlants" id="MELO3C033547.2.1"/>
    </source>
</evidence>
<name>A0A9I9EGW8_CUCME</name>
<dbReference type="InterPro" id="IPR046848">
    <property type="entry name" value="E_motif"/>
</dbReference>
<proteinExistence type="predicted"/>
<keyword evidence="1" id="KW-0677">Repeat</keyword>
<dbReference type="Gene3D" id="1.25.40.10">
    <property type="entry name" value="Tetratricopeptide repeat domain"/>
    <property type="match status" value="3"/>
</dbReference>